<gene>
    <name evidence="1" type="ORF">ACFQ3L_02895</name>
</gene>
<evidence type="ECO:0000313" key="2">
    <source>
        <dbReference type="Proteomes" id="UP001597249"/>
    </source>
</evidence>
<keyword evidence="2" id="KW-1185">Reference proteome</keyword>
<dbReference type="Proteomes" id="UP001597249">
    <property type="component" value="Unassembled WGS sequence"/>
</dbReference>
<protein>
    <submittedName>
        <fullName evidence="1">Uncharacterized protein</fullName>
    </submittedName>
</protein>
<name>A0ABW4B849_9LACO</name>
<reference evidence="2" key="1">
    <citation type="journal article" date="2019" name="Int. J. Syst. Evol. Microbiol.">
        <title>The Global Catalogue of Microorganisms (GCM) 10K type strain sequencing project: providing services to taxonomists for standard genome sequencing and annotation.</title>
        <authorList>
            <consortium name="The Broad Institute Genomics Platform"/>
            <consortium name="The Broad Institute Genome Sequencing Center for Infectious Disease"/>
            <person name="Wu L."/>
            <person name="Ma J."/>
        </authorList>
    </citation>
    <scope>NUCLEOTIDE SEQUENCE [LARGE SCALE GENOMIC DNA]</scope>
    <source>
        <strain evidence="2">CCM 8911</strain>
    </source>
</reference>
<dbReference type="EMBL" id="JBHTMO010000006">
    <property type="protein sequence ID" value="MFD1392536.1"/>
    <property type="molecule type" value="Genomic_DNA"/>
</dbReference>
<organism evidence="1 2">
    <name type="scientific">Lacticaseibacillus jixianensis</name>
    <dbReference type="NCBI Taxonomy" id="2486012"/>
    <lineage>
        <taxon>Bacteria</taxon>
        <taxon>Bacillati</taxon>
        <taxon>Bacillota</taxon>
        <taxon>Bacilli</taxon>
        <taxon>Lactobacillales</taxon>
        <taxon>Lactobacillaceae</taxon>
        <taxon>Lacticaseibacillus</taxon>
    </lineage>
</organism>
<proteinExistence type="predicted"/>
<comment type="caution">
    <text evidence="1">The sequence shown here is derived from an EMBL/GenBank/DDBJ whole genome shotgun (WGS) entry which is preliminary data.</text>
</comment>
<sequence>MDETTKWLLEQAKRQAEQAKAYEDRAFFLALGTFIQKQELRLTQAQGEVDGRFWDHRRW</sequence>
<evidence type="ECO:0000313" key="1">
    <source>
        <dbReference type="EMBL" id="MFD1392536.1"/>
    </source>
</evidence>
<dbReference type="RefSeq" id="WP_125584264.1">
    <property type="nucleotide sequence ID" value="NZ_JBHTMO010000006.1"/>
</dbReference>
<accession>A0ABW4B849</accession>